<keyword evidence="1" id="KW-0472">Membrane</keyword>
<dbReference type="CDD" id="cd03386">
    <property type="entry name" value="PAP2_Aur1_like"/>
    <property type="match status" value="1"/>
</dbReference>
<dbReference type="InterPro" id="IPR000340">
    <property type="entry name" value="Dual-sp_phosphatase_cat-dom"/>
</dbReference>
<accession>A0A1G8IDD5</accession>
<dbReference type="OrthoDB" id="256494at2"/>
<dbReference type="InterPro" id="IPR020422">
    <property type="entry name" value="TYR_PHOSPHATASE_DUAL_dom"/>
</dbReference>
<feature type="transmembrane region" description="Helical" evidence="1">
    <location>
        <begin position="12"/>
        <end position="33"/>
    </location>
</feature>
<feature type="transmembrane region" description="Helical" evidence="1">
    <location>
        <begin position="248"/>
        <end position="266"/>
    </location>
</feature>
<dbReference type="AlphaFoldDB" id="A0A1G8IDD5"/>
<feature type="transmembrane region" description="Helical" evidence="1">
    <location>
        <begin position="156"/>
        <end position="174"/>
    </location>
</feature>
<evidence type="ECO:0000313" key="4">
    <source>
        <dbReference type="Proteomes" id="UP000199636"/>
    </source>
</evidence>
<evidence type="ECO:0000313" key="3">
    <source>
        <dbReference type="EMBL" id="SDI16914.1"/>
    </source>
</evidence>
<feature type="transmembrane region" description="Helical" evidence="1">
    <location>
        <begin position="86"/>
        <end position="106"/>
    </location>
</feature>
<feature type="transmembrane region" description="Helical" evidence="1">
    <location>
        <begin position="53"/>
        <end position="74"/>
    </location>
</feature>
<evidence type="ECO:0000256" key="1">
    <source>
        <dbReference type="SAM" id="Phobius"/>
    </source>
</evidence>
<protein>
    <submittedName>
        <fullName evidence="3">Dual specificity phosphatase, catalytic domain</fullName>
    </submittedName>
</protein>
<feature type="domain" description="Tyrosine specific protein phosphatases" evidence="2">
    <location>
        <begin position="348"/>
        <end position="427"/>
    </location>
</feature>
<dbReference type="PANTHER" id="PTHR47216">
    <property type="match status" value="1"/>
</dbReference>
<sequence length="449" mass="49535">MPPRDPGVLGRALCWLLGLAPFFFLSYGFANWYASTRGDVGSLVYDWERQMPLWPWTILPYWSIDLLYGLSFLLPRTRRELDAHGLRLLSAQVLSVACFLLFPLRYSVARPPLDGPFGALFDLLMGFDKPFNQAPSLHIALLMILWVAYGRYARGAWRWLLHGWFALIGLSVLTTWQHHFIDVPTGALAGWLCVWLWPQDRRCPLFGARLSADRQRQKLAACYGLGAALLALLAFAGGGVALWLCWPALALALVALAYLALGADVFQKRGDGRLGIAVRWLLAPYLGAAWLNARLWTWRRPQPDEILPGLWLGRLPSAAELQRSPFKALLDVSAELSCRSQGQAYRTLPLLDLVAPTAQQCREGARLIDELLPRGPLLVCCALGYSRSASVLAAWLLLSGRAADADAALAVVRRARPRVVLGAAQRRVLSALAGERDAARQGGGVGHVC</sequence>
<organism evidence="3 4">
    <name type="scientific">Pseudomonas panipatensis</name>
    <dbReference type="NCBI Taxonomy" id="428992"/>
    <lineage>
        <taxon>Bacteria</taxon>
        <taxon>Pseudomonadati</taxon>
        <taxon>Pseudomonadota</taxon>
        <taxon>Gammaproteobacteria</taxon>
        <taxon>Pseudomonadales</taxon>
        <taxon>Pseudomonadaceae</taxon>
        <taxon>Pseudomonas</taxon>
    </lineage>
</organism>
<dbReference type="InterPro" id="IPR000387">
    <property type="entry name" value="Tyr_Pase_dom"/>
</dbReference>
<dbReference type="Gene3D" id="3.90.190.10">
    <property type="entry name" value="Protein tyrosine phosphatase superfamily"/>
    <property type="match status" value="1"/>
</dbReference>
<dbReference type="InterPro" id="IPR029021">
    <property type="entry name" value="Prot-tyrosine_phosphatase-like"/>
</dbReference>
<dbReference type="STRING" id="428992.SAMN05216272_106186"/>
<feature type="transmembrane region" description="Helical" evidence="1">
    <location>
        <begin position="219"/>
        <end position="242"/>
    </location>
</feature>
<dbReference type="Proteomes" id="UP000199636">
    <property type="component" value="Unassembled WGS sequence"/>
</dbReference>
<evidence type="ECO:0000259" key="2">
    <source>
        <dbReference type="PROSITE" id="PS50056"/>
    </source>
</evidence>
<feature type="transmembrane region" description="Helical" evidence="1">
    <location>
        <begin position="278"/>
        <end position="298"/>
    </location>
</feature>
<name>A0A1G8IDD5_9PSED</name>
<dbReference type="RefSeq" id="WP_139199070.1">
    <property type="nucleotide sequence ID" value="NZ_FNDS01000006.1"/>
</dbReference>
<gene>
    <name evidence="3" type="ORF">SAMN05216272_106186</name>
</gene>
<feature type="transmembrane region" description="Helical" evidence="1">
    <location>
        <begin position="180"/>
        <end position="198"/>
    </location>
</feature>
<keyword evidence="1" id="KW-0812">Transmembrane</keyword>
<dbReference type="SUPFAM" id="SSF52799">
    <property type="entry name" value="(Phosphotyrosine protein) phosphatases II"/>
    <property type="match status" value="1"/>
</dbReference>
<dbReference type="PANTHER" id="PTHR47216:SF4">
    <property type="entry name" value="OS01G0859400 PROTEIN"/>
    <property type="match status" value="1"/>
</dbReference>
<dbReference type="SMART" id="SM00195">
    <property type="entry name" value="DSPc"/>
    <property type="match status" value="1"/>
</dbReference>
<dbReference type="PROSITE" id="PS50056">
    <property type="entry name" value="TYR_PHOSPHATASE_2"/>
    <property type="match status" value="1"/>
</dbReference>
<proteinExistence type="predicted"/>
<dbReference type="Pfam" id="PF00782">
    <property type="entry name" value="DSPc"/>
    <property type="match status" value="1"/>
</dbReference>
<reference evidence="4" key="1">
    <citation type="submission" date="2016-10" db="EMBL/GenBank/DDBJ databases">
        <authorList>
            <person name="Varghese N."/>
            <person name="Submissions S."/>
        </authorList>
    </citation>
    <scope>NUCLEOTIDE SEQUENCE [LARGE SCALE GENOMIC DNA]</scope>
    <source>
        <strain evidence="4">CCM 7469</strain>
    </source>
</reference>
<keyword evidence="1" id="KW-1133">Transmembrane helix</keyword>
<feature type="transmembrane region" description="Helical" evidence="1">
    <location>
        <begin position="131"/>
        <end position="149"/>
    </location>
</feature>
<keyword evidence="4" id="KW-1185">Reference proteome</keyword>
<dbReference type="EMBL" id="FNDS01000006">
    <property type="protein sequence ID" value="SDI16914.1"/>
    <property type="molecule type" value="Genomic_DNA"/>
</dbReference>